<dbReference type="GO" id="GO:0000298">
    <property type="term" value="F:endopolyphosphatase activity"/>
    <property type="evidence" value="ECO:0007669"/>
    <property type="project" value="TreeGrafter"/>
</dbReference>
<protein>
    <submittedName>
        <fullName evidence="6">NUDIX hydrolase</fullName>
    </submittedName>
</protein>
<dbReference type="GO" id="GO:0046872">
    <property type="term" value="F:metal ion binding"/>
    <property type="evidence" value="ECO:0007669"/>
    <property type="project" value="UniProtKB-KW"/>
</dbReference>
<proteinExistence type="predicted"/>
<keyword evidence="3 6" id="KW-0378">Hydrolase</keyword>
<dbReference type="GO" id="GO:1901909">
    <property type="term" value="P:diadenosine hexaphosphate catabolic process"/>
    <property type="evidence" value="ECO:0007669"/>
    <property type="project" value="TreeGrafter"/>
</dbReference>
<gene>
    <name evidence="6" type="ORF">FP026_07205</name>
</gene>
<dbReference type="OrthoDB" id="7066910at2"/>
<dbReference type="GO" id="GO:0005737">
    <property type="term" value="C:cytoplasm"/>
    <property type="evidence" value="ECO:0007669"/>
    <property type="project" value="TreeGrafter"/>
</dbReference>
<dbReference type="PANTHER" id="PTHR12629">
    <property type="entry name" value="DIPHOSPHOINOSITOL POLYPHOSPHATE PHOSPHOHYDROLASE"/>
    <property type="match status" value="1"/>
</dbReference>
<dbReference type="PANTHER" id="PTHR12629:SF0">
    <property type="entry name" value="DIPHOSPHOINOSITOL-POLYPHOSPHATE DIPHOSPHATASE"/>
    <property type="match status" value="1"/>
</dbReference>
<comment type="cofactor">
    <cofactor evidence="1">
        <name>Mg(2+)</name>
        <dbReference type="ChEBI" id="CHEBI:18420"/>
    </cofactor>
</comment>
<dbReference type="GO" id="GO:0008486">
    <property type="term" value="F:diphosphoinositol-polyphosphate diphosphatase activity"/>
    <property type="evidence" value="ECO:0007669"/>
    <property type="project" value="TreeGrafter"/>
</dbReference>
<evidence type="ECO:0000256" key="1">
    <source>
        <dbReference type="ARBA" id="ARBA00001946"/>
    </source>
</evidence>
<dbReference type="GO" id="GO:1901907">
    <property type="term" value="P:diadenosine pentaphosphate catabolic process"/>
    <property type="evidence" value="ECO:0007669"/>
    <property type="project" value="TreeGrafter"/>
</dbReference>
<dbReference type="GO" id="GO:0034431">
    <property type="term" value="F:bis(5'-adenosyl)-hexaphosphatase activity"/>
    <property type="evidence" value="ECO:0007669"/>
    <property type="project" value="TreeGrafter"/>
</dbReference>
<dbReference type="GO" id="GO:0071543">
    <property type="term" value="P:diphosphoinositol polyphosphate metabolic process"/>
    <property type="evidence" value="ECO:0007669"/>
    <property type="project" value="TreeGrafter"/>
</dbReference>
<evidence type="ECO:0000313" key="7">
    <source>
        <dbReference type="Proteomes" id="UP000323608"/>
    </source>
</evidence>
<organism evidence="6 7">
    <name type="scientific">Rhizobium tropici</name>
    <dbReference type="NCBI Taxonomy" id="398"/>
    <lineage>
        <taxon>Bacteria</taxon>
        <taxon>Pseudomonadati</taxon>
        <taxon>Pseudomonadota</taxon>
        <taxon>Alphaproteobacteria</taxon>
        <taxon>Hyphomicrobiales</taxon>
        <taxon>Rhizobiaceae</taxon>
        <taxon>Rhizobium/Agrobacterium group</taxon>
        <taxon>Rhizobium</taxon>
    </lineage>
</organism>
<evidence type="ECO:0000256" key="3">
    <source>
        <dbReference type="ARBA" id="ARBA00022801"/>
    </source>
</evidence>
<sequence length="162" mass="18534">MTKKTYLRRLAGEADKLFAGRSIEQYGAICYRRSQGQEGIEILLITSRDSGRWVIPKGWAMDRKLPHQVAEREAWEEAGVKGKARKKRFGYYTYLKVLATGETVPSVVQVHLLEVAELVDRFPERGQRQLQWFSPHEAAALVREPELKSLLRRVGAALEPDK</sequence>
<evidence type="ECO:0000313" key="6">
    <source>
        <dbReference type="EMBL" id="KAA1183807.1"/>
    </source>
</evidence>
<dbReference type="InterPro" id="IPR047198">
    <property type="entry name" value="DDP-like_NUDIX"/>
</dbReference>
<dbReference type="SUPFAM" id="SSF55811">
    <property type="entry name" value="Nudix"/>
    <property type="match status" value="1"/>
</dbReference>
<dbReference type="AlphaFoldDB" id="A0A5B0WAM4"/>
<reference evidence="6 7" key="1">
    <citation type="submission" date="2019-07" db="EMBL/GenBank/DDBJ databases">
        <title>The Draft Genome Sequence of Rhizobium tropici SARCC-755 Associated with Superior Nodulation on Pigeonpea (Cajanus cajan (L.) Millsp.).</title>
        <authorList>
            <person name="Bopape F.L."/>
            <person name="Hassen A.I."/>
            <person name="Swanevelder Z.H."/>
            <person name="Gwata E.T."/>
        </authorList>
    </citation>
    <scope>NUCLEOTIDE SEQUENCE [LARGE SCALE GENOMIC DNA]</scope>
    <source>
        <strain evidence="6 7">SARCC-755</strain>
    </source>
</reference>
<dbReference type="Proteomes" id="UP000323608">
    <property type="component" value="Unassembled WGS sequence"/>
</dbReference>
<dbReference type="RefSeq" id="WP_149633934.1">
    <property type="nucleotide sequence ID" value="NZ_VNIP01000004.1"/>
</dbReference>
<name>A0A5B0WAM4_RHITR</name>
<evidence type="ECO:0000256" key="4">
    <source>
        <dbReference type="ARBA" id="ARBA00022842"/>
    </source>
</evidence>
<dbReference type="Pfam" id="PF00293">
    <property type="entry name" value="NUDIX"/>
    <property type="match status" value="1"/>
</dbReference>
<keyword evidence="2" id="KW-0479">Metal-binding</keyword>
<dbReference type="InterPro" id="IPR015797">
    <property type="entry name" value="NUDIX_hydrolase-like_dom_sf"/>
</dbReference>
<dbReference type="EMBL" id="VNIP01000004">
    <property type="protein sequence ID" value="KAA1183807.1"/>
    <property type="molecule type" value="Genomic_DNA"/>
</dbReference>
<feature type="domain" description="Nudix hydrolase" evidence="5">
    <location>
        <begin position="21"/>
        <end position="155"/>
    </location>
</feature>
<dbReference type="CDD" id="cd04666">
    <property type="entry name" value="NUDIX_DIPP2_like_Nudt4"/>
    <property type="match status" value="1"/>
</dbReference>
<dbReference type="InterPro" id="IPR000086">
    <property type="entry name" value="NUDIX_hydrolase_dom"/>
</dbReference>
<dbReference type="PROSITE" id="PS51462">
    <property type="entry name" value="NUDIX"/>
    <property type="match status" value="1"/>
</dbReference>
<dbReference type="Gene3D" id="3.90.79.10">
    <property type="entry name" value="Nucleoside Triphosphate Pyrophosphohydrolase"/>
    <property type="match status" value="1"/>
</dbReference>
<dbReference type="GO" id="GO:1901911">
    <property type="term" value="P:adenosine 5'-(hexahydrogen pentaphosphate) catabolic process"/>
    <property type="evidence" value="ECO:0007669"/>
    <property type="project" value="TreeGrafter"/>
</dbReference>
<evidence type="ECO:0000259" key="5">
    <source>
        <dbReference type="PROSITE" id="PS51462"/>
    </source>
</evidence>
<dbReference type="GO" id="GO:0034432">
    <property type="term" value="F:bis(5'-adenosyl)-pentaphosphatase activity"/>
    <property type="evidence" value="ECO:0007669"/>
    <property type="project" value="TreeGrafter"/>
</dbReference>
<evidence type="ECO:0000256" key="2">
    <source>
        <dbReference type="ARBA" id="ARBA00022723"/>
    </source>
</evidence>
<accession>A0A5B0WAM4</accession>
<keyword evidence="4" id="KW-0460">Magnesium</keyword>
<comment type="caution">
    <text evidence="6">The sequence shown here is derived from an EMBL/GenBank/DDBJ whole genome shotgun (WGS) entry which is preliminary data.</text>
</comment>